<dbReference type="CDD" id="cd08233">
    <property type="entry name" value="butanediol_DH_like"/>
    <property type="match status" value="1"/>
</dbReference>
<dbReference type="Gene3D" id="3.40.50.720">
    <property type="entry name" value="NAD(P)-binding Rossmann-like Domain"/>
    <property type="match status" value="1"/>
</dbReference>
<dbReference type="InterPro" id="IPR013149">
    <property type="entry name" value="ADH-like_C"/>
</dbReference>
<dbReference type="RefSeq" id="WP_263250589.1">
    <property type="nucleotide sequence ID" value="NZ_BAABLT010000033.1"/>
</dbReference>
<comment type="cofactor">
    <cofactor evidence="1">
        <name>Zn(2+)</name>
        <dbReference type="ChEBI" id="CHEBI:29105"/>
    </cofactor>
</comment>
<name>A0ABW3FJX9_9PSEU</name>
<dbReference type="SUPFAM" id="SSF51735">
    <property type="entry name" value="NAD(P)-binding Rossmann-fold domains"/>
    <property type="match status" value="1"/>
</dbReference>
<keyword evidence="3" id="KW-0862">Zinc</keyword>
<keyword evidence="4" id="KW-0560">Oxidoreductase</keyword>
<evidence type="ECO:0000256" key="1">
    <source>
        <dbReference type="ARBA" id="ARBA00001947"/>
    </source>
</evidence>
<keyword evidence="7" id="KW-1185">Reference proteome</keyword>
<evidence type="ECO:0000313" key="6">
    <source>
        <dbReference type="EMBL" id="MFD0918804.1"/>
    </source>
</evidence>
<evidence type="ECO:0000259" key="5">
    <source>
        <dbReference type="SMART" id="SM00829"/>
    </source>
</evidence>
<keyword evidence="2" id="KW-0479">Metal-binding</keyword>
<evidence type="ECO:0000313" key="7">
    <source>
        <dbReference type="Proteomes" id="UP001597018"/>
    </source>
</evidence>
<gene>
    <name evidence="6" type="ORF">ACFQ16_03520</name>
</gene>
<organism evidence="6 7">
    <name type="scientific">Saccharopolyspora rosea</name>
    <dbReference type="NCBI Taxonomy" id="524884"/>
    <lineage>
        <taxon>Bacteria</taxon>
        <taxon>Bacillati</taxon>
        <taxon>Actinomycetota</taxon>
        <taxon>Actinomycetes</taxon>
        <taxon>Pseudonocardiales</taxon>
        <taxon>Pseudonocardiaceae</taxon>
        <taxon>Saccharopolyspora</taxon>
    </lineage>
</organism>
<sequence length="347" mass="37041">MRAAVYRGREDLVVDDVAEPSCGPGQIKVKVAHNGICGTDLHEYYAGPIFVPTEPHPLTGYRLPLTLGHEFAGAITEVGEGVRDLAVGDRVTIEPVYRCGQCAACQVGHYNICRLIGFHGLMAPGGMAEYTVVPAWMAHRLPDSISPELGALVEPMAVAYHAARLSEVHEDSTAVVFGAGPIGIGIWFALRGLGVEAITVVEPSAERRTALAALGADDVIDPTATDPVDHLVRRTRGHGVDAAFDAAGTEASVKAGMGCLGARKRLVAVAIYERPLVTDLLRLVMNESQVQGSLCYTSVDYRAVIDLMSRGHYDTTGWVAHVPIDQVVEEGFAALRAGRKMKVLVDP</sequence>
<dbReference type="SMART" id="SM00829">
    <property type="entry name" value="PKS_ER"/>
    <property type="match status" value="1"/>
</dbReference>
<dbReference type="Pfam" id="PF00107">
    <property type="entry name" value="ADH_zinc_N"/>
    <property type="match status" value="1"/>
</dbReference>
<dbReference type="Pfam" id="PF08240">
    <property type="entry name" value="ADH_N"/>
    <property type="match status" value="1"/>
</dbReference>
<evidence type="ECO:0000256" key="3">
    <source>
        <dbReference type="ARBA" id="ARBA00022833"/>
    </source>
</evidence>
<dbReference type="EMBL" id="JBHTIW010000002">
    <property type="protein sequence ID" value="MFD0918804.1"/>
    <property type="molecule type" value="Genomic_DNA"/>
</dbReference>
<dbReference type="Proteomes" id="UP001597018">
    <property type="component" value="Unassembled WGS sequence"/>
</dbReference>
<protein>
    <submittedName>
        <fullName evidence="6">2,3-butanediol dehydrogenase</fullName>
    </submittedName>
</protein>
<dbReference type="PANTHER" id="PTHR43401:SF2">
    <property type="entry name" value="L-THREONINE 3-DEHYDROGENASE"/>
    <property type="match status" value="1"/>
</dbReference>
<comment type="caution">
    <text evidence="6">The sequence shown here is derived from an EMBL/GenBank/DDBJ whole genome shotgun (WGS) entry which is preliminary data.</text>
</comment>
<feature type="domain" description="Enoyl reductase (ER)" evidence="5">
    <location>
        <begin position="8"/>
        <end position="345"/>
    </location>
</feature>
<dbReference type="InterPro" id="IPR036291">
    <property type="entry name" value="NAD(P)-bd_dom_sf"/>
</dbReference>
<accession>A0ABW3FJX9</accession>
<dbReference type="InterPro" id="IPR020843">
    <property type="entry name" value="ER"/>
</dbReference>
<dbReference type="InterPro" id="IPR011032">
    <property type="entry name" value="GroES-like_sf"/>
</dbReference>
<evidence type="ECO:0000256" key="4">
    <source>
        <dbReference type="ARBA" id="ARBA00023002"/>
    </source>
</evidence>
<proteinExistence type="predicted"/>
<dbReference type="PANTHER" id="PTHR43401">
    <property type="entry name" value="L-THREONINE 3-DEHYDROGENASE"/>
    <property type="match status" value="1"/>
</dbReference>
<dbReference type="InterPro" id="IPR013154">
    <property type="entry name" value="ADH-like_N"/>
</dbReference>
<dbReference type="SUPFAM" id="SSF50129">
    <property type="entry name" value="GroES-like"/>
    <property type="match status" value="1"/>
</dbReference>
<reference evidence="7" key="1">
    <citation type="journal article" date="2019" name="Int. J. Syst. Evol. Microbiol.">
        <title>The Global Catalogue of Microorganisms (GCM) 10K type strain sequencing project: providing services to taxonomists for standard genome sequencing and annotation.</title>
        <authorList>
            <consortium name="The Broad Institute Genomics Platform"/>
            <consortium name="The Broad Institute Genome Sequencing Center for Infectious Disease"/>
            <person name="Wu L."/>
            <person name="Ma J."/>
        </authorList>
    </citation>
    <scope>NUCLEOTIDE SEQUENCE [LARGE SCALE GENOMIC DNA]</scope>
    <source>
        <strain evidence="7">CCUG 56401</strain>
    </source>
</reference>
<dbReference type="Gene3D" id="3.90.180.10">
    <property type="entry name" value="Medium-chain alcohol dehydrogenases, catalytic domain"/>
    <property type="match status" value="1"/>
</dbReference>
<dbReference type="InterPro" id="IPR050129">
    <property type="entry name" value="Zn_alcohol_dh"/>
</dbReference>
<evidence type="ECO:0000256" key="2">
    <source>
        <dbReference type="ARBA" id="ARBA00022723"/>
    </source>
</evidence>